<dbReference type="EMBL" id="JASPKY010000589">
    <property type="protein sequence ID" value="KAK9688455.1"/>
    <property type="molecule type" value="Genomic_DNA"/>
</dbReference>
<dbReference type="PANTHER" id="PTHR47055">
    <property type="entry name" value="DDE_TNP_1_7 DOMAIN-CONTAINING PROTEIN"/>
    <property type="match status" value="1"/>
</dbReference>
<dbReference type="Proteomes" id="UP001458880">
    <property type="component" value="Unassembled WGS sequence"/>
</dbReference>
<dbReference type="PANTHER" id="PTHR47055:SF3">
    <property type="entry name" value="PHORBOL-ESTER_DAG-TYPE DOMAIN-CONTAINING PROTEIN"/>
    <property type="match status" value="1"/>
</dbReference>
<reference evidence="2 3" key="1">
    <citation type="journal article" date="2024" name="BMC Genomics">
        <title>De novo assembly and annotation of Popillia japonica's genome with initial clues to its potential as an invasive pest.</title>
        <authorList>
            <person name="Cucini C."/>
            <person name="Boschi S."/>
            <person name="Funari R."/>
            <person name="Cardaioli E."/>
            <person name="Iannotti N."/>
            <person name="Marturano G."/>
            <person name="Paoli F."/>
            <person name="Bruttini M."/>
            <person name="Carapelli A."/>
            <person name="Frati F."/>
            <person name="Nardi F."/>
        </authorList>
    </citation>
    <scope>NUCLEOTIDE SEQUENCE [LARGE SCALE GENOMIC DNA]</scope>
    <source>
        <strain evidence="2">DMR45628</strain>
    </source>
</reference>
<gene>
    <name evidence="2" type="ORF">QE152_g35312</name>
</gene>
<sequence length="223" mass="26432">MYWETAEDCHNELISSAISRDKFTYIMKNIHCCDNNALNKSDKFDKFAQRRPLFNILSERFMLFTPTEENYCIDEAMVPYYGRHPTKQFIRGKPIRWGYKFWVGSTRLGYVTWFEPYQGSFSQQYVESYKDLGLGPGVVLRFAVLRFADSMQESKQGMHFHFYFDNFFTILPLLDVLSQRGIKATGTVRENRLGSCPIRSSKNLKKEQTWFVPYTFVEEFKKR</sequence>
<evidence type="ECO:0000313" key="3">
    <source>
        <dbReference type="Proteomes" id="UP001458880"/>
    </source>
</evidence>
<feature type="domain" description="PiggyBac transposable element-derived protein" evidence="1">
    <location>
        <begin position="1"/>
        <end position="206"/>
    </location>
</feature>
<dbReference type="InterPro" id="IPR029526">
    <property type="entry name" value="PGBD"/>
</dbReference>
<proteinExistence type="predicted"/>
<evidence type="ECO:0000313" key="2">
    <source>
        <dbReference type="EMBL" id="KAK9688455.1"/>
    </source>
</evidence>
<protein>
    <submittedName>
        <fullName evidence="2">Transposase IS4</fullName>
    </submittedName>
</protein>
<keyword evidence="3" id="KW-1185">Reference proteome</keyword>
<dbReference type="InterPro" id="IPR052638">
    <property type="entry name" value="PiggyBac_TE-derived"/>
</dbReference>
<accession>A0AAW1IFN3</accession>
<organism evidence="2 3">
    <name type="scientific">Popillia japonica</name>
    <name type="common">Japanese beetle</name>
    <dbReference type="NCBI Taxonomy" id="7064"/>
    <lineage>
        <taxon>Eukaryota</taxon>
        <taxon>Metazoa</taxon>
        <taxon>Ecdysozoa</taxon>
        <taxon>Arthropoda</taxon>
        <taxon>Hexapoda</taxon>
        <taxon>Insecta</taxon>
        <taxon>Pterygota</taxon>
        <taxon>Neoptera</taxon>
        <taxon>Endopterygota</taxon>
        <taxon>Coleoptera</taxon>
        <taxon>Polyphaga</taxon>
        <taxon>Scarabaeiformia</taxon>
        <taxon>Scarabaeidae</taxon>
        <taxon>Rutelinae</taxon>
        <taxon>Popillia</taxon>
    </lineage>
</organism>
<dbReference type="GO" id="GO:0043565">
    <property type="term" value="F:sequence-specific DNA binding"/>
    <property type="evidence" value="ECO:0007669"/>
    <property type="project" value="TreeGrafter"/>
</dbReference>
<dbReference type="Pfam" id="PF13843">
    <property type="entry name" value="DDE_Tnp_1_7"/>
    <property type="match status" value="1"/>
</dbReference>
<name>A0AAW1IFN3_POPJA</name>
<dbReference type="AlphaFoldDB" id="A0AAW1IFN3"/>
<comment type="caution">
    <text evidence="2">The sequence shown here is derived from an EMBL/GenBank/DDBJ whole genome shotgun (WGS) entry which is preliminary data.</text>
</comment>
<evidence type="ECO:0000259" key="1">
    <source>
        <dbReference type="Pfam" id="PF13843"/>
    </source>
</evidence>